<evidence type="ECO:0000313" key="2">
    <source>
        <dbReference type="EMBL" id="THH18713.1"/>
    </source>
</evidence>
<gene>
    <name evidence="2" type="ORF">EUX98_g8911</name>
</gene>
<sequence>GGSGSGSDPEDGRANEGAYSSGRSAEDPFAEADPIFDGADKEGFVSLTLAKYKRIIPDPDKVWDPASIKLEINDLGRQIIREAFRLKHGYDILARDPVRQSRLEAFQVDPHHNGPGVRNTWLDICGKTTKALKSSKWNNSLLRKLVELAVKVVKICPDTARFGRQKINWEALLDRRLYDLYYLVSRACPLPGESRDDAEERLLNTYMLELKNKGEVEHRRAKYTVRRSVAAIMVAVSRARGDKESLDFWKYVWEVVSMLGTNGMSEDELVIESSVEAGRPVQKSLRHVFTSSWRHPAISDLFDYVDATRSVEGHIFQLSRLKAGRRVHVSKISDRMAPPGLPKSFFKPRFFDKMEEWEVDNYKLRDSDYVLRELKI</sequence>
<protein>
    <submittedName>
        <fullName evidence="2">Uncharacterized protein</fullName>
    </submittedName>
</protein>
<dbReference type="EMBL" id="SGPM01000579">
    <property type="protein sequence ID" value="THH18713.1"/>
    <property type="molecule type" value="Genomic_DNA"/>
</dbReference>
<accession>A0A4V3XFS8</accession>
<proteinExistence type="predicted"/>
<dbReference type="OrthoDB" id="3224221at2759"/>
<keyword evidence="3" id="KW-1185">Reference proteome</keyword>
<organism evidence="2 3">
    <name type="scientific">Antrodiella citrinella</name>
    <dbReference type="NCBI Taxonomy" id="2447956"/>
    <lineage>
        <taxon>Eukaryota</taxon>
        <taxon>Fungi</taxon>
        <taxon>Dikarya</taxon>
        <taxon>Basidiomycota</taxon>
        <taxon>Agaricomycotina</taxon>
        <taxon>Agaricomycetes</taxon>
        <taxon>Polyporales</taxon>
        <taxon>Steccherinaceae</taxon>
        <taxon>Antrodiella</taxon>
    </lineage>
</organism>
<comment type="caution">
    <text evidence="2">The sequence shown here is derived from an EMBL/GenBank/DDBJ whole genome shotgun (WGS) entry which is preliminary data.</text>
</comment>
<feature type="non-terminal residue" evidence="2">
    <location>
        <position position="1"/>
    </location>
</feature>
<reference evidence="2 3" key="1">
    <citation type="submission" date="2019-02" db="EMBL/GenBank/DDBJ databases">
        <title>Genome sequencing of the rare red list fungi Antrodiella citrinella (Flaviporus citrinellus).</title>
        <authorList>
            <person name="Buettner E."/>
            <person name="Kellner H."/>
        </authorList>
    </citation>
    <scope>NUCLEOTIDE SEQUENCE [LARGE SCALE GENOMIC DNA]</scope>
    <source>
        <strain evidence="2 3">DSM 108506</strain>
    </source>
</reference>
<evidence type="ECO:0000256" key="1">
    <source>
        <dbReference type="SAM" id="MobiDB-lite"/>
    </source>
</evidence>
<feature type="region of interest" description="Disordered" evidence="1">
    <location>
        <begin position="1"/>
        <end position="33"/>
    </location>
</feature>
<evidence type="ECO:0000313" key="3">
    <source>
        <dbReference type="Proteomes" id="UP000308730"/>
    </source>
</evidence>
<dbReference type="AlphaFoldDB" id="A0A4V3XFS8"/>
<dbReference type="Proteomes" id="UP000308730">
    <property type="component" value="Unassembled WGS sequence"/>
</dbReference>
<name>A0A4V3XFS8_9APHY</name>